<feature type="region of interest" description="Disordered" evidence="1">
    <location>
        <begin position="1"/>
        <end position="29"/>
    </location>
</feature>
<dbReference type="Proteomes" id="UP000324222">
    <property type="component" value="Unassembled WGS sequence"/>
</dbReference>
<dbReference type="AlphaFoldDB" id="A0A5B7K9T5"/>
<feature type="compositionally biased region" description="Polar residues" evidence="1">
    <location>
        <begin position="1"/>
        <end position="12"/>
    </location>
</feature>
<dbReference type="EMBL" id="VSRR010128807">
    <property type="protein sequence ID" value="MPD01839.1"/>
    <property type="molecule type" value="Genomic_DNA"/>
</dbReference>
<comment type="caution">
    <text evidence="2">The sequence shown here is derived from an EMBL/GenBank/DDBJ whole genome shotgun (WGS) entry which is preliminary data.</text>
</comment>
<gene>
    <name evidence="2" type="ORF">E2C01_097384</name>
</gene>
<name>A0A5B7K9T5_PORTR</name>
<keyword evidence="3" id="KW-1185">Reference proteome</keyword>
<reference evidence="2 3" key="1">
    <citation type="submission" date="2019-05" db="EMBL/GenBank/DDBJ databases">
        <title>Another draft genome of Portunus trituberculatus and its Hox gene families provides insights of decapod evolution.</title>
        <authorList>
            <person name="Jeong J.-H."/>
            <person name="Song I."/>
            <person name="Kim S."/>
            <person name="Choi T."/>
            <person name="Kim D."/>
            <person name="Ryu S."/>
            <person name="Kim W."/>
        </authorList>
    </citation>
    <scope>NUCLEOTIDE SEQUENCE [LARGE SCALE GENOMIC DNA]</scope>
    <source>
        <tissue evidence="2">Muscle</tissue>
    </source>
</reference>
<sequence length="91" mass="10438">MQQLPSTSNHEQGSGRVRQEGGRKMSSARRLSTIRVTLSQTMVNLAIHDPATAAILAEQTRHLAYRYVVSDWIEAPSWYSVHYFFFLSFFC</sequence>
<organism evidence="2 3">
    <name type="scientific">Portunus trituberculatus</name>
    <name type="common">Swimming crab</name>
    <name type="synonym">Neptunus trituberculatus</name>
    <dbReference type="NCBI Taxonomy" id="210409"/>
    <lineage>
        <taxon>Eukaryota</taxon>
        <taxon>Metazoa</taxon>
        <taxon>Ecdysozoa</taxon>
        <taxon>Arthropoda</taxon>
        <taxon>Crustacea</taxon>
        <taxon>Multicrustacea</taxon>
        <taxon>Malacostraca</taxon>
        <taxon>Eumalacostraca</taxon>
        <taxon>Eucarida</taxon>
        <taxon>Decapoda</taxon>
        <taxon>Pleocyemata</taxon>
        <taxon>Brachyura</taxon>
        <taxon>Eubrachyura</taxon>
        <taxon>Portunoidea</taxon>
        <taxon>Portunidae</taxon>
        <taxon>Portuninae</taxon>
        <taxon>Portunus</taxon>
    </lineage>
</organism>
<protein>
    <submittedName>
        <fullName evidence="2">Uncharacterized protein</fullName>
    </submittedName>
</protein>
<accession>A0A5B7K9T5</accession>
<evidence type="ECO:0000313" key="3">
    <source>
        <dbReference type="Proteomes" id="UP000324222"/>
    </source>
</evidence>
<evidence type="ECO:0000256" key="1">
    <source>
        <dbReference type="SAM" id="MobiDB-lite"/>
    </source>
</evidence>
<proteinExistence type="predicted"/>
<evidence type="ECO:0000313" key="2">
    <source>
        <dbReference type="EMBL" id="MPD01839.1"/>
    </source>
</evidence>